<comment type="caution">
    <text evidence="2">The sequence shown here is derived from an EMBL/GenBank/DDBJ whole genome shotgun (WGS) entry which is preliminary data.</text>
</comment>
<organism evidence="2 3">
    <name type="scientific">Candidatus Daviesbacteria bacterium RIFCSPLOWO2_01_FULL_40_24</name>
    <dbReference type="NCBI Taxonomy" id="1797787"/>
    <lineage>
        <taxon>Bacteria</taxon>
        <taxon>Candidatus Daviesiibacteriota</taxon>
    </lineage>
</organism>
<dbReference type="EMBL" id="MFDO01000005">
    <property type="protein sequence ID" value="OGE65823.1"/>
    <property type="molecule type" value="Genomic_DNA"/>
</dbReference>
<feature type="transmembrane region" description="Helical" evidence="1">
    <location>
        <begin position="143"/>
        <end position="164"/>
    </location>
</feature>
<dbReference type="AlphaFoldDB" id="A0A1F5MKE6"/>
<dbReference type="Proteomes" id="UP000178017">
    <property type="component" value="Unassembled WGS sequence"/>
</dbReference>
<accession>A0A1F5MKE6</accession>
<proteinExistence type="predicted"/>
<sequence length="171" mass="18971">MTIIHRESFIYLNFLRSFWWLFLSLMLIGGLIGSSFAIKQPLQSFTEVQLEAGFELEKMQDNILLADEVVGILRSRSIQAELMISKETKVVAHKNGPLMVNLLVESPSLELASKEATILSNYVVARYGFQVLGTSSGNSSGEMFLMVLIGSGAGLFLGLILSLLKTYLKNY</sequence>
<keyword evidence="1" id="KW-0472">Membrane</keyword>
<gene>
    <name evidence="2" type="ORF">A3B49_03425</name>
</gene>
<keyword evidence="1" id="KW-0812">Transmembrane</keyword>
<evidence type="ECO:0008006" key="4">
    <source>
        <dbReference type="Google" id="ProtNLM"/>
    </source>
</evidence>
<protein>
    <recommendedName>
        <fullName evidence="4">Polysaccharide chain length determinant N-terminal domain-containing protein</fullName>
    </recommendedName>
</protein>
<reference evidence="2 3" key="1">
    <citation type="journal article" date="2016" name="Nat. Commun.">
        <title>Thousands of microbial genomes shed light on interconnected biogeochemical processes in an aquifer system.</title>
        <authorList>
            <person name="Anantharaman K."/>
            <person name="Brown C.T."/>
            <person name="Hug L.A."/>
            <person name="Sharon I."/>
            <person name="Castelle C.J."/>
            <person name="Probst A.J."/>
            <person name="Thomas B.C."/>
            <person name="Singh A."/>
            <person name="Wilkins M.J."/>
            <person name="Karaoz U."/>
            <person name="Brodie E.L."/>
            <person name="Williams K.H."/>
            <person name="Hubbard S.S."/>
            <person name="Banfield J.F."/>
        </authorList>
    </citation>
    <scope>NUCLEOTIDE SEQUENCE [LARGE SCALE GENOMIC DNA]</scope>
</reference>
<evidence type="ECO:0000256" key="1">
    <source>
        <dbReference type="SAM" id="Phobius"/>
    </source>
</evidence>
<evidence type="ECO:0000313" key="3">
    <source>
        <dbReference type="Proteomes" id="UP000178017"/>
    </source>
</evidence>
<keyword evidence="1" id="KW-1133">Transmembrane helix</keyword>
<name>A0A1F5MKE6_9BACT</name>
<feature type="transmembrane region" description="Helical" evidence="1">
    <location>
        <begin position="18"/>
        <end position="38"/>
    </location>
</feature>
<evidence type="ECO:0000313" key="2">
    <source>
        <dbReference type="EMBL" id="OGE65823.1"/>
    </source>
</evidence>